<evidence type="ECO:0000256" key="5">
    <source>
        <dbReference type="ARBA" id="ARBA00023242"/>
    </source>
</evidence>
<evidence type="ECO:0000256" key="1">
    <source>
        <dbReference type="ARBA" id="ARBA00004604"/>
    </source>
</evidence>
<feature type="compositionally biased region" description="Basic residues" evidence="7">
    <location>
        <begin position="453"/>
        <end position="463"/>
    </location>
</feature>
<feature type="compositionally biased region" description="Low complexity" evidence="7">
    <location>
        <begin position="355"/>
        <end position="366"/>
    </location>
</feature>
<feature type="compositionally biased region" description="Polar residues" evidence="7">
    <location>
        <begin position="28"/>
        <end position="47"/>
    </location>
</feature>
<keyword evidence="4 6" id="KW-0175">Coiled coil</keyword>
<accession>A0ABQ7JBR8</accession>
<comment type="caution">
    <text evidence="8">The sequence shown here is derived from an EMBL/GenBank/DDBJ whole genome shotgun (WGS) entry which is preliminary data.</text>
</comment>
<dbReference type="PANTHER" id="PTHR13028">
    <property type="entry name" value="RRNA PROCESSING PROTEIN EBNA1-BINDING PROTEIN-RELATED"/>
    <property type="match status" value="1"/>
</dbReference>
<dbReference type="InterPro" id="IPR008610">
    <property type="entry name" value="Ebp2"/>
</dbReference>
<evidence type="ECO:0000313" key="9">
    <source>
        <dbReference type="Proteomes" id="UP000823046"/>
    </source>
</evidence>
<evidence type="ECO:0000256" key="3">
    <source>
        <dbReference type="ARBA" id="ARBA00022517"/>
    </source>
</evidence>
<sequence length="463" mass="52088">MTDISPNIDEEDVRAFMISQFRAKYVQTPPNTAETSSSSPEKASNSQTVLGYTLGENEYLLGDEIADTANLPHTANAINDKPALEAKLEEIRYRLPKGLSHIPWIETLALTSSKSYFIEGKTTDSGQDIQREQHFYALALKEIQEGLRRLKTMGIPFVRPLDYLAEMVKPDKQMESIRAKVADEQQRLSKVEKRRETQRLQQWQRTAGIAKKNSKIATEQQQSYKRNQVIKGIEDWKKQRQTVKQGHPLSSPMLSAEVSLDQHLETLERPPQKNFPQKNFPPKKKDTTVDRSSSASPLSRRSSLQKGRKRQFKDSRFGFGGPKRFKKQNTAESSSGFASTSFKGKKRGDHRQVISSTGRKSSFSSFKGKKRDGQRPPPASSAFREKALTGRGPPPPSSRKSSFSSFKGKKRGDHRQATLSSTGRKSSSFKGKKRGDHRQATLSSTGRKSSSFKGKKKGDHRRG</sequence>
<keyword evidence="5" id="KW-0539">Nucleus</keyword>
<protein>
    <recommendedName>
        <fullName evidence="10">rRNA-processing protein EBP2</fullName>
    </recommendedName>
</protein>
<proteinExistence type="inferred from homology"/>
<evidence type="ECO:0000256" key="6">
    <source>
        <dbReference type="SAM" id="Coils"/>
    </source>
</evidence>
<keyword evidence="9" id="KW-1185">Reference proteome</keyword>
<feature type="compositionally biased region" description="Polar residues" evidence="7">
    <location>
        <begin position="328"/>
        <end position="342"/>
    </location>
</feature>
<dbReference type="EMBL" id="JADAQX010000178">
    <property type="protein sequence ID" value="KAF8821450.1"/>
    <property type="molecule type" value="Genomic_DNA"/>
</dbReference>
<evidence type="ECO:0008006" key="10">
    <source>
        <dbReference type="Google" id="ProtNLM"/>
    </source>
</evidence>
<evidence type="ECO:0000313" key="8">
    <source>
        <dbReference type="EMBL" id="KAF8821450.1"/>
    </source>
</evidence>
<feature type="region of interest" description="Disordered" evidence="7">
    <location>
        <begin position="27"/>
        <end position="47"/>
    </location>
</feature>
<organism evidence="8 9">
    <name type="scientific">Cardiosporidium cionae</name>
    <dbReference type="NCBI Taxonomy" id="476202"/>
    <lineage>
        <taxon>Eukaryota</taxon>
        <taxon>Sar</taxon>
        <taxon>Alveolata</taxon>
        <taxon>Apicomplexa</taxon>
        <taxon>Aconoidasida</taxon>
        <taxon>Nephromycida</taxon>
        <taxon>Cardiosporidium</taxon>
    </lineage>
</organism>
<dbReference type="PANTHER" id="PTHR13028:SF0">
    <property type="entry name" value="RRNA-PROCESSING PROTEIN EBP2-RELATED"/>
    <property type="match status" value="1"/>
</dbReference>
<comment type="subcellular location">
    <subcellularLocation>
        <location evidence="1">Nucleus</location>
        <location evidence="1">Nucleolus</location>
    </subcellularLocation>
</comment>
<reference evidence="8 9" key="1">
    <citation type="journal article" date="2020" name="bioRxiv">
        <title>Metabolic contributions of an alphaproteobacterial endosymbiont in the apicomplexan Cardiosporidium cionae.</title>
        <authorList>
            <person name="Hunter E.S."/>
            <person name="Paight C.J."/>
            <person name="Lane C.E."/>
        </authorList>
    </citation>
    <scope>NUCLEOTIDE SEQUENCE [LARGE SCALE GENOMIC DNA]</scope>
    <source>
        <strain evidence="8">ESH_2018</strain>
    </source>
</reference>
<name>A0ABQ7JBR8_9APIC</name>
<keyword evidence="3" id="KW-0690">Ribosome biogenesis</keyword>
<evidence type="ECO:0000256" key="2">
    <source>
        <dbReference type="ARBA" id="ARBA00007336"/>
    </source>
</evidence>
<feature type="region of interest" description="Disordered" evidence="7">
    <location>
        <begin position="265"/>
        <end position="463"/>
    </location>
</feature>
<dbReference type="Proteomes" id="UP000823046">
    <property type="component" value="Unassembled WGS sequence"/>
</dbReference>
<evidence type="ECO:0000256" key="7">
    <source>
        <dbReference type="SAM" id="MobiDB-lite"/>
    </source>
</evidence>
<feature type="compositionally biased region" description="Low complexity" evidence="7">
    <location>
        <begin position="420"/>
        <end position="429"/>
    </location>
</feature>
<gene>
    <name evidence="8" type="ORF">IE077_000278</name>
</gene>
<feature type="compositionally biased region" description="Low complexity" evidence="7">
    <location>
        <begin position="443"/>
        <end position="452"/>
    </location>
</feature>
<dbReference type="Pfam" id="PF05890">
    <property type="entry name" value="Ebp2"/>
    <property type="match status" value="1"/>
</dbReference>
<feature type="compositionally biased region" description="Low complexity" evidence="7">
    <location>
        <begin position="291"/>
        <end position="302"/>
    </location>
</feature>
<evidence type="ECO:0000256" key="4">
    <source>
        <dbReference type="ARBA" id="ARBA00023054"/>
    </source>
</evidence>
<feature type="coiled-coil region" evidence="6">
    <location>
        <begin position="174"/>
        <end position="201"/>
    </location>
</feature>
<comment type="similarity">
    <text evidence="2">Belongs to the EBP2 family.</text>
</comment>